<reference evidence="2" key="2">
    <citation type="journal article" date="2021" name="Front. Microbiol.">
        <title>Aerobic Denitrification and Heterotrophic Sulfur Oxidation in the Genus Halomonas Revealed by Six Novel Species Characterizations and Genome-Based Analysis.</title>
        <authorList>
            <person name="Wang L."/>
            <person name="Shao Z."/>
        </authorList>
    </citation>
    <scope>NUCLEOTIDE SEQUENCE</scope>
    <source>
        <strain evidence="2">MCCC 1A05776</strain>
    </source>
</reference>
<dbReference type="EMBL" id="JABFTS010000001">
    <property type="protein sequence ID" value="MCE8050010.1"/>
    <property type="molecule type" value="Genomic_DNA"/>
</dbReference>
<gene>
    <name evidence="2" type="ORF">HOP61_01705</name>
</gene>
<feature type="region of interest" description="Disordered" evidence="1">
    <location>
        <begin position="1"/>
        <end position="25"/>
    </location>
</feature>
<comment type="caution">
    <text evidence="2">The sequence shown here is derived from an EMBL/GenBank/DDBJ whole genome shotgun (WGS) entry which is preliminary data.</text>
</comment>
<feature type="compositionally biased region" description="Polar residues" evidence="1">
    <location>
        <begin position="526"/>
        <end position="538"/>
    </location>
</feature>
<dbReference type="InterPro" id="IPR043733">
    <property type="entry name" value="DUF5677"/>
</dbReference>
<evidence type="ECO:0000313" key="2">
    <source>
        <dbReference type="EMBL" id="MCE8050010.1"/>
    </source>
</evidence>
<reference evidence="2" key="1">
    <citation type="submission" date="2020-05" db="EMBL/GenBank/DDBJ databases">
        <authorList>
            <person name="Wang L."/>
            <person name="Shao Z."/>
        </authorList>
    </citation>
    <scope>NUCLEOTIDE SEQUENCE</scope>
    <source>
        <strain evidence="2">MCCC 1A05776</strain>
    </source>
</reference>
<organism evidence="2 3">
    <name type="scientific">Billgrantia desiderata</name>
    <dbReference type="NCBI Taxonomy" id="52021"/>
    <lineage>
        <taxon>Bacteria</taxon>
        <taxon>Pseudomonadati</taxon>
        <taxon>Pseudomonadota</taxon>
        <taxon>Gammaproteobacteria</taxon>
        <taxon>Oceanospirillales</taxon>
        <taxon>Halomonadaceae</taxon>
        <taxon>Billgrantia</taxon>
    </lineage>
</organism>
<feature type="region of interest" description="Disordered" evidence="1">
    <location>
        <begin position="517"/>
        <end position="538"/>
    </location>
</feature>
<name>A0AAW4YPH6_9GAMM</name>
<feature type="compositionally biased region" description="Basic residues" evidence="1">
    <location>
        <begin position="1"/>
        <end position="20"/>
    </location>
</feature>
<dbReference type="RefSeq" id="WP_234238442.1">
    <property type="nucleotide sequence ID" value="NZ_JABFTS010000001.1"/>
</dbReference>
<accession>A0AAW4YPH6</accession>
<sequence>MSKGTKKKRKKAGKGGRRKDSRFSSLNISSIDQHKRAGSKLVPPLAQIPNMTTSSWSDHHMPEMLWAVLLAGVLERRHYLDVLRKVAVQCRSWFLREDDDSVEEQSPDPEVGLNFSIIVDQTKLAEVPDEEFHDFIKIPLAHPLGYAALRPILLIEDLPGIARWKRYFDAEPTEHDWNTLARAIANVLDHQSEASTDIRWFKVIVAIISGRIRFPASFAERLEEFRLFPDKGDMRSVRPSIRSMEMSLRRNDPAEWIERFWAQVLRDTVCIDPSEGEGYTFIETGIDPNTLSAVRDGVIEKFRRNIRADRVDARLDSAFGLVLYALGILEEIGMHRIHTRIVGAVALRSLAEVSITLHYLAKTDSLEMWQSYRVYGAGQAKLAFLKTQQTHGDLPNFIDESTLYSIANEDVWQEFLNIDVGHWASSNLRKLAMDSGTKDIYDNYYDWSSSYIHGNWAAVRDTNFVTCHNPLHRLHRIPRVAHRSLRSVEPDAVKLVNEMIDVLERLFPSDEIIPPVALGEPEAGTTAPNTGRQNESSC</sequence>
<evidence type="ECO:0000256" key="1">
    <source>
        <dbReference type="SAM" id="MobiDB-lite"/>
    </source>
</evidence>
<evidence type="ECO:0000313" key="3">
    <source>
        <dbReference type="Proteomes" id="UP001320178"/>
    </source>
</evidence>
<dbReference type="Pfam" id="PF18928">
    <property type="entry name" value="DUF5677"/>
    <property type="match status" value="1"/>
</dbReference>
<protein>
    <submittedName>
        <fullName evidence="2">Uncharacterized protein</fullName>
    </submittedName>
</protein>
<dbReference type="Proteomes" id="UP001320178">
    <property type="component" value="Unassembled WGS sequence"/>
</dbReference>
<dbReference type="AlphaFoldDB" id="A0AAW4YPH6"/>
<proteinExistence type="predicted"/>